<comment type="caution">
    <text evidence="2">The sequence shown here is derived from an EMBL/GenBank/DDBJ whole genome shotgun (WGS) entry which is preliminary data.</text>
</comment>
<evidence type="ECO:0008006" key="4">
    <source>
        <dbReference type="Google" id="ProtNLM"/>
    </source>
</evidence>
<evidence type="ECO:0000256" key="1">
    <source>
        <dbReference type="SAM" id="MobiDB-lite"/>
    </source>
</evidence>
<keyword evidence="3" id="KW-1185">Reference proteome</keyword>
<organism evidence="2 3">
    <name type="scientific">Streptomyces sannanensis</name>
    <dbReference type="NCBI Taxonomy" id="285536"/>
    <lineage>
        <taxon>Bacteria</taxon>
        <taxon>Bacillati</taxon>
        <taxon>Actinomycetota</taxon>
        <taxon>Actinomycetes</taxon>
        <taxon>Kitasatosporales</taxon>
        <taxon>Streptomycetaceae</taxon>
        <taxon>Streptomyces</taxon>
    </lineage>
</organism>
<evidence type="ECO:0000313" key="2">
    <source>
        <dbReference type="EMBL" id="GAA3373871.1"/>
    </source>
</evidence>
<proteinExistence type="predicted"/>
<name>A0ABP6SD53_9ACTN</name>
<dbReference type="EMBL" id="BAAAYL010000001">
    <property type="protein sequence ID" value="GAA3373871.1"/>
    <property type="molecule type" value="Genomic_DNA"/>
</dbReference>
<sequence length="93" mass="10863">MIETCWTVASVSSWLRERTYSQQIQSFATRQFRTAIRSTPSGKDPSLRRRQSAATDAREQRGLHTTRFNLISRGRPRLQAEMGTKRLYNRGWC</sequence>
<reference evidence="3" key="1">
    <citation type="journal article" date="2019" name="Int. J. Syst. Evol. Microbiol.">
        <title>The Global Catalogue of Microorganisms (GCM) 10K type strain sequencing project: providing services to taxonomists for standard genome sequencing and annotation.</title>
        <authorList>
            <consortium name="The Broad Institute Genomics Platform"/>
            <consortium name="The Broad Institute Genome Sequencing Center for Infectious Disease"/>
            <person name="Wu L."/>
            <person name="Ma J."/>
        </authorList>
    </citation>
    <scope>NUCLEOTIDE SEQUENCE [LARGE SCALE GENOMIC DNA]</scope>
    <source>
        <strain evidence="3">JCM 9651</strain>
    </source>
</reference>
<dbReference type="Proteomes" id="UP001499990">
    <property type="component" value="Unassembled WGS sequence"/>
</dbReference>
<accession>A0ABP6SD53</accession>
<feature type="region of interest" description="Disordered" evidence="1">
    <location>
        <begin position="33"/>
        <end position="61"/>
    </location>
</feature>
<gene>
    <name evidence="2" type="ORF">GCM10020367_35530</name>
</gene>
<protein>
    <recommendedName>
        <fullName evidence="4">Transposase</fullName>
    </recommendedName>
</protein>
<evidence type="ECO:0000313" key="3">
    <source>
        <dbReference type="Proteomes" id="UP001499990"/>
    </source>
</evidence>